<evidence type="ECO:0008006" key="3">
    <source>
        <dbReference type="Google" id="ProtNLM"/>
    </source>
</evidence>
<protein>
    <recommendedName>
        <fullName evidence="3">Minor tail protein</fullName>
    </recommendedName>
</protein>
<dbReference type="Proteomes" id="UP000471120">
    <property type="component" value="Unassembled WGS sequence"/>
</dbReference>
<dbReference type="RefSeq" id="WP_147915131.1">
    <property type="nucleotide sequence ID" value="NZ_QRCM01000001.1"/>
</dbReference>
<gene>
    <name evidence="1" type="ORF">DW322_00970</name>
</gene>
<proteinExistence type="predicted"/>
<evidence type="ECO:0000313" key="2">
    <source>
        <dbReference type="Proteomes" id="UP000471120"/>
    </source>
</evidence>
<reference evidence="1 2" key="1">
    <citation type="submission" date="2018-07" db="EMBL/GenBank/DDBJ databases">
        <title>Genome sequence of Rhodococcus rhodnii ATCC 35071 from Rhodnius prolixus.</title>
        <authorList>
            <person name="Patel V."/>
            <person name="Vogel K.J."/>
        </authorList>
    </citation>
    <scope>NUCLEOTIDE SEQUENCE [LARGE SCALE GENOMIC DNA]</scope>
    <source>
        <strain evidence="1 2">ATCC 35071</strain>
    </source>
</reference>
<accession>A0A6P2C965</accession>
<dbReference type="EMBL" id="QRCM01000001">
    <property type="protein sequence ID" value="TXG89075.1"/>
    <property type="molecule type" value="Genomic_DNA"/>
</dbReference>
<name>A0A6P2C965_9NOCA</name>
<dbReference type="AlphaFoldDB" id="A0A6P2C965"/>
<sequence length="331" mass="35190">MTTPAGNAYPEIPGTGAGDTEELSDLVAAMMKNPAGRIIIGAVTSIASAITQGVSSTLSGLAQWAARLRGDVDRHENDLIAISDEQAAMNELLVDLAEIAATDQVTPLWAADSDDLTTFPRSQWVPITAASTGSESAGSGGSSTLHSHRIPTERQYLRPQADTFNATGSVYYTPIVADRRGVPTKMSIIAGGESGVFDIDAFFLGLGVYDPDNQMVMKVWDSGNIRNALPSTMQEFEVTTGLAVAATNEIVPGQLLFAMHLQHAPGLVQSTRKFAWIEQAGIARPSSRLVRGTYYRAPGQATLPNAYPLAQLAMSTNGIPWHGLHLEQVPS</sequence>
<comment type="caution">
    <text evidence="1">The sequence shown here is derived from an EMBL/GenBank/DDBJ whole genome shotgun (WGS) entry which is preliminary data.</text>
</comment>
<evidence type="ECO:0000313" key="1">
    <source>
        <dbReference type="EMBL" id="TXG89075.1"/>
    </source>
</evidence>
<organism evidence="1 2">
    <name type="scientific">Rhodococcus rhodnii</name>
    <dbReference type="NCBI Taxonomy" id="38312"/>
    <lineage>
        <taxon>Bacteria</taxon>
        <taxon>Bacillati</taxon>
        <taxon>Actinomycetota</taxon>
        <taxon>Actinomycetes</taxon>
        <taxon>Mycobacteriales</taxon>
        <taxon>Nocardiaceae</taxon>
        <taxon>Rhodococcus</taxon>
    </lineage>
</organism>